<dbReference type="EMBL" id="QJSX01000009">
    <property type="protein sequence ID" value="PYE53252.1"/>
    <property type="molecule type" value="Genomic_DNA"/>
</dbReference>
<dbReference type="PROSITE" id="PS51318">
    <property type="entry name" value="TAT"/>
    <property type="match status" value="1"/>
</dbReference>
<comment type="caution">
    <text evidence="2">The sequence shown here is derived from an EMBL/GenBank/DDBJ whole genome shotgun (WGS) entry which is preliminary data.</text>
</comment>
<feature type="signal peptide" evidence="1">
    <location>
        <begin position="1"/>
        <end position="40"/>
    </location>
</feature>
<accession>A0A318SL20</accession>
<gene>
    <name evidence="2" type="ORF">DES52_10924</name>
</gene>
<dbReference type="Proteomes" id="UP000248326">
    <property type="component" value="Unassembled WGS sequence"/>
</dbReference>
<dbReference type="OrthoDB" id="195316at2"/>
<sequence length="200" mass="22260">MSHDSNDNFPAARSVSRRRFIGQAALATFGLALSRFPAFAQGTTATTKWDADMELAVTVELAAPSGFRYNRPYVAVWIENASGKEVRTLSLWVETKGRGPRYIPELRRWYRSATNTDTLVDTVSAPTRNPGKYTLVWDGKDDKKAPLPQGEYTIFVETAREHGPYSLVSEKVTIGAKGFKKTLDGNNDISGVILEYREHA</sequence>
<evidence type="ECO:0000313" key="3">
    <source>
        <dbReference type="Proteomes" id="UP000248326"/>
    </source>
</evidence>
<name>A0A318SL20_9DEIO</name>
<dbReference type="InterPro" id="IPR006311">
    <property type="entry name" value="TAT_signal"/>
</dbReference>
<dbReference type="RefSeq" id="WP_110887067.1">
    <property type="nucleotide sequence ID" value="NZ_QJSX01000009.1"/>
</dbReference>
<evidence type="ECO:0000313" key="2">
    <source>
        <dbReference type="EMBL" id="PYE53252.1"/>
    </source>
</evidence>
<reference evidence="2 3" key="1">
    <citation type="submission" date="2018-06" db="EMBL/GenBank/DDBJ databases">
        <title>Genomic Encyclopedia of Type Strains, Phase IV (KMG-IV): sequencing the most valuable type-strain genomes for metagenomic binning, comparative biology and taxonomic classification.</title>
        <authorList>
            <person name="Goeker M."/>
        </authorList>
    </citation>
    <scope>NUCLEOTIDE SEQUENCE [LARGE SCALE GENOMIC DNA]</scope>
    <source>
        <strain evidence="2 3">DSM 18048</strain>
    </source>
</reference>
<organism evidence="2 3">
    <name type="scientific">Deinococcus yavapaiensis KR-236</name>
    <dbReference type="NCBI Taxonomy" id="694435"/>
    <lineage>
        <taxon>Bacteria</taxon>
        <taxon>Thermotogati</taxon>
        <taxon>Deinococcota</taxon>
        <taxon>Deinococci</taxon>
        <taxon>Deinococcales</taxon>
        <taxon>Deinococcaceae</taxon>
        <taxon>Deinococcus</taxon>
    </lineage>
</organism>
<dbReference type="InterPro" id="IPR014469">
    <property type="entry name" value="DUF2271"/>
</dbReference>
<feature type="chain" id="PRO_5016261141" description="Secreted protein" evidence="1">
    <location>
        <begin position="41"/>
        <end position="200"/>
    </location>
</feature>
<keyword evidence="1" id="KW-0732">Signal</keyword>
<dbReference type="Gene3D" id="2.60.40.4070">
    <property type="match status" value="1"/>
</dbReference>
<protein>
    <recommendedName>
        <fullName evidence="4">Secreted protein</fullName>
    </recommendedName>
</protein>
<dbReference type="Pfam" id="PF10029">
    <property type="entry name" value="DUF2271"/>
    <property type="match status" value="1"/>
</dbReference>
<evidence type="ECO:0000256" key="1">
    <source>
        <dbReference type="SAM" id="SignalP"/>
    </source>
</evidence>
<evidence type="ECO:0008006" key="4">
    <source>
        <dbReference type="Google" id="ProtNLM"/>
    </source>
</evidence>
<dbReference type="AlphaFoldDB" id="A0A318SL20"/>
<proteinExistence type="predicted"/>
<keyword evidence="3" id="KW-1185">Reference proteome</keyword>